<name>A0AAV2ZA26_9STRA</name>
<dbReference type="PANTHER" id="PTHR12195">
    <property type="entry name" value="CYTOPLASMIC FMR1-INTERACTING PROTEIN-RELATED"/>
    <property type="match status" value="1"/>
</dbReference>
<reference evidence="1" key="2">
    <citation type="journal article" date="2023" name="Microbiol Resour">
        <title>Decontamination and Annotation of the Draft Genome Sequence of the Oomycete Lagenidium giganteum ARSEF 373.</title>
        <authorList>
            <person name="Morgan W.R."/>
            <person name="Tartar A."/>
        </authorList>
    </citation>
    <scope>NUCLEOTIDE SEQUENCE</scope>
    <source>
        <strain evidence="1">ARSEF 373</strain>
    </source>
</reference>
<dbReference type="Proteomes" id="UP001146120">
    <property type="component" value="Unassembled WGS sequence"/>
</dbReference>
<proteinExistence type="predicted"/>
<evidence type="ECO:0000313" key="2">
    <source>
        <dbReference type="Proteomes" id="UP001146120"/>
    </source>
</evidence>
<gene>
    <name evidence="1" type="ORF">N0F65_010550</name>
</gene>
<dbReference type="AlphaFoldDB" id="A0AAV2ZA26"/>
<organism evidence="1 2">
    <name type="scientific">Lagenidium giganteum</name>
    <dbReference type="NCBI Taxonomy" id="4803"/>
    <lineage>
        <taxon>Eukaryota</taxon>
        <taxon>Sar</taxon>
        <taxon>Stramenopiles</taxon>
        <taxon>Oomycota</taxon>
        <taxon>Peronosporomycetes</taxon>
        <taxon>Pythiales</taxon>
        <taxon>Pythiaceae</taxon>
    </lineage>
</organism>
<dbReference type="PIRSF" id="PIRSF008153">
    <property type="entry name" value="FMR1_interacting"/>
    <property type="match status" value="1"/>
</dbReference>
<keyword evidence="2" id="KW-1185">Reference proteome</keyword>
<dbReference type="GO" id="GO:0030833">
    <property type="term" value="P:regulation of actin filament polymerization"/>
    <property type="evidence" value="ECO:0007669"/>
    <property type="project" value="InterPro"/>
</dbReference>
<reference evidence="1" key="1">
    <citation type="submission" date="2022-11" db="EMBL/GenBank/DDBJ databases">
        <authorList>
            <person name="Morgan W.R."/>
            <person name="Tartar A."/>
        </authorList>
    </citation>
    <scope>NUCLEOTIDE SEQUENCE</scope>
    <source>
        <strain evidence="1">ARSEF 373</strain>
    </source>
</reference>
<sequence>MEALMGFARAYMHEHDDVGADNSISCAMNALRLSVSPPPAVEEYSHELAMDFMYHDEMQRVRQLQQRIEQGKALLCDVYCARSCARALPTHTAEDDPAQALRFHLTVLKVLQPRINKMKDLSEYCTQTVVIISDNIQRITVQEPSTRLVPDVLLDALVQCIDVLLQLSQLHDEKSSFRNDFSVFKRTFQFVREHVADSVNIQRDIQILQEFFQQTKGSILDSLRHNLTSVKRASEYQSSLCADELFRYCRVLPCLLAILDKQLSSNNGSNLSAQDKRQLDLSLKLLSSLPIVPGFMEMPVKTSVTLSMDTSAPPKDKSGLEMLPVTAAREIGAFAAGSVVEYHELLPRYVIKLQVICDSMALEEASQVYAIVNESLCLLAKWKRGLLLYLATKYEVPADEPEGKSEDTPRPVSPYIAYERAVKTNFSPKDTAAINTIIHTVKSLVQLIRRDSAKLVPVIRRHVYTITQKFCLHTLLPILHRSDKHNLSSTRALLEMRTMGGDWRDGQQATEDFKKRRKDRTFPTLNDCTTPPTLSQLVVIRTLANSIFERRSMSAAQSRSGGGLFFARKDLDSKDFHAIEDFFAKSSPFSDILDLDGTLDKLSDFSGLWYRELYLDIARTPQFPIDLSFPWILLEQALSTASKVGVEICLSVLDVYNDAYRASLYQFRQRHLCDEVEAEAALCLEQFMFHLTDQVYDHFKNIAAESLIHPDFRQLADQLKPKGGPVETPPIKYNAFDVVLTEQMATLVNMDVTFRGQLTASLQRKVIRDLETSFSKMESSDIGSIVQTRSLVQLIRRTHTLLAQSIPLAPFDLLLLDADCGSSAIANAARSSRLFRHLATGVCDSLSVHFAFDIFTRSFRQAPLPYVLWNDLQQHKKTLHLSRSVELPDVEAVKRVNDGIGFGSQHRMAFDLLHRSNRGRVSFAHLEAMTELLSEQQVELLVQSTTRHVLHKVDDMLRLSVPSLASAIPPYKFPRFMYRVEGCFGFFESKFKHLLDSEELAAHVFHFLREIGNSLLFVLVLSDLMVAKDAQSHPGQVRESLFSWSLSQVRQMLNDSGLAHEWRAVTADSPSSLSNPSSFFFVWTALEFISCVPQVTDGASSVRELYGDGVQFAGCVLVHLLEQHSQHRLWNVCQHMVDVDTHEQVRAHSVEPVQRKSLARRLSGSQSKMTRSSALAQSIGTVDPVMAERAKGFVRNARVLQQISGHMFAILNASSPIPRRERVSIIDPKAMAFSPPVFVPPAPLVEQPLRSEPSESDAAE</sequence>
<evidence type="ECO:0000313" key="1">
    <source>
        <dbReference type="EMBL" id="DBA02725.1"/>
    </source>
</evidence>
<comment type="caution">
    <text evidence="1">The sequence shown here is derived from an EMBL/GenBank/DDBJ whole genome shotgun (WGS) entry which is preliminary data.</text>
</comment>
<accession>A0AAV2ZA26</accession>
<dbReference type="GO" id="GO:0031267">
    <property type="term" value="F:small GTPase binding"/>
    <property type="evidence" value="ECO:0007669"/>
    <property type="project" value="InterPro"/>
</dbReference>
<dbReference type="EMBL" id="DAKRPA010000028">
    <property type="protein sequence ID" value="DBA02725.1"/>
    <property type="molecule type" value="Genomic_DNA"/>
</dbReference>
<dbReference type="PRINTS" id="PR01698">
    <property type="entry name" value="CYTOFMRPINTP"/>
</dbReference>
<dbReference type="InterPro" id="IPR008081">
    <property type="entry name" value="Cytoplasmic_FMR1-int"/>
</dbReference>
<dbReference type="Pfam" id="PF05994">
    <property type="entry name" value="FragX_IP"/>
    <property type="match status" value="2"/>
</dbReference>
<protein>
    <submittedName>
        <fullName evidence="1">Uncharacterized protein</fullName>
    </submittedName>
</protein>